<dbReference type="Pfam" id="PF01261">
    <property type="entry name" value="AP_endonuc_2"/>
    <property type="match status" value="1"/>
</dbReference>
<keyword evidence="3" id="KW-1185">Reference proteome</keyword>
<evidence type="ECO:0000313" key="2">
    <source>
        <dbReference type="EMBL" id="WCT79752.1"/>
    </source>
</evidence>
<organism evidence="2 3">
    <name type="scientific">Novosphingobium humi</name>
    <dbReference type="NCBI Taxonomy" id="2282397"/>
    <lineage>
        <taxon>Bacteria</taxon>
        <taxon>Pseudomonadati</taxon>
        <taxon>Pseudomonadota</taxon>
        <taxon>Alphaproteobacteria</taxon>
        <taxon>Sphingomonadales</taxon>
        <taxon>Sphingomonadaceae</taxon>
        <taxon>Novosphingobium</taxon>
    </lineage>
</organism>
<dbReference type="InterPro" id="IPR050312">
    <property type="entry name" value="IolE/XylAMocC-like"/>
</dbReference>
<dbReference type="PANTHER" id="PTHR12110:SF41">
    <property type="entry name" value="INOSOSE DEHYDRATASE"/>
    <property type="match status" value="1"/>
</dbReference>
<keyword evidence="2" id="KW-0614">Plasmid</keyword>
<sequence>MTLRYSYGLNQWNAGHDRFVLRDDHVRAFKTLNACGFDSVEIPCGSGRWEPLGRKDWIEKFYGSIRGLKDVMADCGITAVSSFIFNPAEPIFEEGAFGLSPLEPAHHGRILQTLRQYAAILPELGGDRLVVRALPDWSANHVCDTATMQLAADCWNAVGAMAMREGVRLALNFDCVTMARDEDDMAALLDLCDPAAVGLSVDTADAAIMGLDPVALYRRFAARVIHVQLKNALHRDDLGEYRLPFPAKFMLGGGGARHIARWYCELGDEDGLVDIAEFRAALAAGGYDGWAVVESDQSPEPATSAMLNGWYLKMRAAA</sequence>
<dbReference type="InterPro" id="IPR036237">
    <property type="entry name" value="Xyl_isomerase-like_sf"/>
</dbReference>
<dbReference type="Gene3D" id="3.20.20.150">
    <property type="entry name" value="Divalent-metal-dependent TIM barrel enzymes"/>
    <property type="match status" value="1"/>
</dbReference>
<proteinExistence type="predicted"/>
<dbReference type="Proteomes" id="UP001218231">
    <property type="component" value="Plasmid unnamed1"/>
</dbReference>
<dbReference type="InterPro" id="IPR013022">
    <property type="entry name" value="Xyl_isomerase-like_TIM-brl"/>
</dbReference>
<name>A0ABY7U4B8_9SPHN</name>
<dbReference type="RefSeq" id="WP_273620023.1">
    <property type="nucleotide sequence ID" value="NZ_CP103869.1"/>
</dbReference>
<geneLocation type="plasmid" evidence="2 3">
    <name>unnamed1</name>
</geneLocation>
<accession>A0ABY7U4B8</accession>
<dbReference type="PANTHER" id="PTHR12110">
    <property type="entry name" value="HYDROXYPYRUVATE ISOMERASE"/>
    <property type="match status" value="1"/>
</dbReference>
<evidence type="ECO:0000313" key="3">
    <source>
        <dbReference type="Proteomes" id="UP001218231"/>
    </source>
</evidence>
<dbReference type="SUPFAM" id="SSF51658">
    <property type="entry name" value="Xylose isomerase-like"/>
    <property type="match status" value="1"/>
</dbReference>
<evidence type="ECO:0000259" key="1">
    <source>
        <dbReference type="Pfam" id="PF01261"/>
    </source>
</evidence>
<dbReference type="EMBL" id="CP117418">
    <property type="protein sequence ID" value="WCT79752.1"/>
    <property type="molecule type" value="Genomic_DNA"/>
</dbReference>
<feature type="domain" description="Xylose isomerase-like TIM barrel" evidence="1">
    <location>
        <begin position="30"/>
        <end position="300"/>
    </location>
</feature>
<gene>
    <name evidence="2" type="ORF">PQ457_16940</name>
</gene>
<protein>
    <submittedName>
        <fullName evidence="2">TIM barrel protein</fullName>
    </submittedName>
</protein>
<reference evidence="2 3" key="1">
    <citation type="submission" date="2023-02" db="EMBL/GenBank/DDBJ databases">
        <title>Genome sequence of Novosphingobium humi KACC 19094.</title>
        <authorList>
            <person name="Kim S."/>
            <person name="Heo J."/>
            <person name="Kwon S.-W."/>
        </authorList>
    </citation>
    <scope>NUCLEOTIDE SEQUENCE [LARGE SCALE GENOMIC DNA]</scope>
    <source>
        <strain evidence="2 3">KACC 19094</strain>
        <plasmid evidence="2 3">unnamed1</plasmid>
    </source>
</reference>